<feature type="region of interest" description="Disordered" evidence="8">
    <location>
        <begin position="380"/>
        <end position="399"/>
    </location>
</feature>
<protein>
    <submittedName>
        <fullName evidence="10">Ank1 protein</fullName>
    </submittedName>
</protein>
<dbReference type="Pfam" id="PF00023">
    <property type="entry name" value="Ank"/>
    <property type="match status" value="1"/>
</dbReference>
<comment type="similarity">
    <text evidence="1">Belongs to the glycosyl hydrolase 5 (cellulase A) family.</text>
</comment>
<dbReference type="PROSITE" id="PS50088">
    <property type="entry name" value="ANK_REPEAT"/>
    <property type="match status" value="5"/>
</dbReference>
<comment type="caution">
    <text evidence="10">The sequence shown here is derived from an EMBL/GenBank/DDBJ whole genome shotgun (WGS) entry which is preliminary data.</text>
</comment>
<keyword evidence="5" id="KW-0326">Glycosidase</keyword>
<dbReference type="PANTHER" id="PTHR24198:SF165">
    <property type="entry name" value="ANKYRIN REPEAT-CONTAINING PROTEIN-RELATED"/>
    <property type="match status" value="1"/>
</dbReference>
<feature type="repeat" description="ANK" evidence="6">
    <location>
        <begin position="2047"/>
        <end position="2079"/>
    </location>
</feature>
<sequence>MFSGIDISGRPGAWGLAEADPAARGPVRPKSGKAPSAAGYAGLHQAKAKAPSLAGLGKAAPAAKPRCGPAAFQLIKKIETQDSHLGSEVGEDDEDEEGDEESFRSDEDFRMGQEALPVFLDPGSAQEQACEIIRRTVSPEAQAYFQRILRVTHSELEKLLIHKVTNLFDPLGAEGPCRATPKGEQGNLLQEKCRLLKEKSSAEGQQLTAYVCTVLSRIMVDFSHFADLVLRWERAEPGTESSEAFGPDTEQVHPSGLLLERLERQDQQNTELEVKYSNLQAELREKNRQFLRDRSLFRERIRLLRAYALAAEDAELLQLLQHDVQFYHEEKGQTVEDVKEEYEKKLSAQEMAWKEVVKEKDYEIQAIQEDMARIQEANDELKQRRMSDRSGALQKKLDKAESVLEETEAELRQSQEEARKWKSEHGGLQKELVAWRAAHDKCEAELQEQKASAQHLREKLESLQSGLSAAEAAARRAEAAEQRLQKELQAKKAKPRLVKEVMTHLSIQPDGRLERAEQEGLRLAAEVTGLTAELEEARMEAASLQEAVRARERDAFERQQEVEELTAQLHDAKGSRELEARTSQEAVRQLENKLQALQAKLEAQQRQAAASAAELERLEATRNEAESQARTAQEAEASEVHALRAALAEAQAAQEARARTLVSQFQQTESWAAENQEEEIQRLRKEVQTWRDREAELLKQLDERLSQNSIASEDKQCQTDLLEKALSVRDATGQEPSAQLETPKIGKNAVHQASTSPWADPDSTDVSDMVAYPRVLSMGGGWLQGVSLSSWRGKLRQQSKQTQTSRSPSASPPGSKTPKERKERTRSPDRERHMPIELTAEGLSHLSRGRSPQPFPSAHAGNAAKVLLPLTAKAKRSTVCRSPPRLRVNSKEAMEAAETRPAQTRLSRSPEAREAQERPVNRMPAEVERRRKAPAAHAASPQKSAAGHPLGGPELDSVGPLGAESQVSWETTVFGSGPSGLQRSSDAECGSSTLASIDMSRAAVRQSADAARTNTSRAAKDTGTMRRSAPEAASRIGVAGFTGLIADGVRTRSNALRSQRRPPAAECGAAAVGAADGQELRELGDLQTLLCSDAAAPGILPDENMAPGEDAAAAYVAQLKKSLGLQAAAPENAPKGGSSSPSAGAHARARSSDTRSAGAAESSGVAPLRSLPRSRSSDPRAHIAAARAMTSHDSDEEEDDDDEPTTQGFQWKAGIRGLVKQFAQEERARMARHVPGPAVFVIFVCTGRFEEALFAFCFGLGDQPVLLLLLYPLEGAPEGLNCCFVPRGKPAVLVCDATRGEVISDVPFAFYGDVPVEERICGADVAHPKTCGVDVRKHLLACRGQEACEVDWSLFAAECPSNQELVMRWTCEVADASSSSKARKEPSRGISGPLFARGGILADSQGQRVRLQGVNWPGAHINHVPSGLDRAPVASIASRIRALGFNVVRLTWDVNTVLSNPRVSSRRVSANPQLVGKRALDVMDSVIEALGDAGVAVWLDNHMLDTDWCCTETDCNGFWFNPNHSMTNWIEAWRIVARRSRQFKAVLGAGLKNEPHPVQTGKSWGTGSFCNASFFQPAAGNALVGAQWASGPRQLQWRGAAEHAGHVVLEENPDLIVSISGLGYSFDLLEAARIEEGWVRVVASNSATRLVTAADLVVRCQDKVAYEAHSYAWQSYTVVFDVRLPDRCSALGSWGKKARGPVARGQSNPEARHMESGSKERHRPDSVFYREPCAGLSCTTEEGQPHLRAYHFCMGPSGRGNHQLQMVLILEKDDCELRAGEGDGPLLDCGCAIVRYASGMSDFALRNDQWWGYLVKEGIAPVLVTEFGMSHDFQSGTGFVLRLRPCVSVAGANVGLDWMYWALPGEQEGGTSRHEGATETFGEPRVMNHCLTAPASEKHMDALRSIMMLRVWRISGDELASFPAEQLSNVRALKRSLQPLCGLPRFRQRLHHNGLNLEDDVELHTAPSSLQLVLLPFASASQEEVAELMLAADTGSAGEVEGILQRPQDPNLEPESSPLFAASRGGHAEVVRLLLEAGARTSQGNCEGDTPLHAASAHGLVEVVRLLLEAKADSSSNSLGLTPLHMASQRGHLETVRLLLPPKAANGQSATLGLMPILPIASAYGQVAVVRLLLEAAADKDQSDRLGLTPLCAAAQYGEVETVRTLLEARADRDHRAHAGLTPLQVASAQGHVAIVQLLLEAGARKEERDSRGLTALWMASQKGHDSVVRLLQAGSEGSEASNLGQPPSVLTDGLGTASDKAAAAPNAQPP</sequence>
<dbReference type="SUPFAM" id="SSF54236">
    <property type="entry name" value="Ubiquitin-like"/>
    <property type="match status" value="1"/>
</dbReference>
<evidence type="ECO:0000256" key="5">
    <source>
        <dbReference type="ARBA" id="ARBA00023295"/>
    </source>
</evidence>
<feature type="compositionally biased region" description="Low complexity" evidence="8">
    <location>
        <begin position="1133"/>
        <end position="1146"/>
    </location>
</feature>
<feature type="compositionally biased region" description="Basic and acidic residues" evidence="8">
    <location>
        <begin position="908"/>
        <end position="929"/>
    </location>
</feature>
<dbReference type="GO" id="GO:0004553">
    <property type="term" value="F:hydrolase activity, hydrolyzing O-glycosyl compounds"/>
    <property type="evidence" value="ECO:0007669"/>
    <property type="project" value="InterPro"/>
</dbReference>
<evidence type="ECO:0000256" key="2">
    <source>
        <dbReference type="ARBA" id="ARBA00022737"/>
    </source>
</evidence>
<dbReference type="InterPro" id="IPR029071">
    <property type="entry name" value="Ubiquitin-like_domsf"/>
</dbReference>
<dbReference type="Pfam" id="PF12796">
    <property type="entry name" value="Ank_2"/>
    <property type="match status" value="2"/>
</dbReference>
<feature type="coiled-coil region" evidence="7">
    <location>
        <begin position="262"/>
        <end position="289"/>
    </location>
</feature>
<dbReference type="InterPro" id="IPR018087">
    <property type="entry name" value="Glyco_hydro_5_CS"/>
</dbReference>
<feature type="repeat" description="ANK" evidence="6">
    <location>
        <begin position="2146"/>
        <end position="2178"/>
    </location>
</feature>
<dbReference type="EMBL" id="CAJNDS010002179">
    <property type="protein sequence ID" value="CAE7361573.1"/>
    <property type="molecule type" value="Genomic_DNA"/>
</dbReference>
<evidence type="ECO:0000256" key="7">
    <source>
        <dbReference type="SAM" id="Coils"/>
    </source>
</evidence>
<dbReference type="SUPFAM" id="SSF51445">
    <property type="entry name" value="(Trans)glycosidases"/>
    <property type="match status" value="1"/>
</dbReference>
<feature type="coiled-coil region" evidence="7">
    <location>
        <begin position="666"/>
        <end position="700"/>
    </location>
</feature>
<dbReference type="Gene3D" id="3.20.20.80">
    <property type="entry name" value="Glycosidases"/>
    <property type="match status" value="1"/>
</dbReference>
<evidence type="ECO:0000256" key="1">
    <source>
        <dbReference type="ARBA" id="ARBA00005641"/>
    </source>
</evidence>
<dbReference type="InterPro" id="IPR036770">
    <property type="entry name" value="Ankyrin_rpt-contain_sf"/>
</dbReference>
<dbReference type="InterPro" id="IPR000626">
    <property type="entry name" value="Ubiquitin-like_dom"/>
</dbReference>
<dbReference type="Pfam" id="PF00150">
    <property type="entry name" value="Cellulase"/>
    <property type="match status" value="1"/>
</dbReference>
<feature type="region of interest" description="Disordered" evidence="8">
    <location>
        <begin position="82"/>
        <end position="106"/>
    </location>
</feature>
<feature type="compositionally biased region" description="Basic and acidic residues" evidence="8">
    <location>
        <begin position="889"/>
        <end position="898"/>
    </location>
</feature>
<evidence type="ECO:0000259" key="9">
    <source>
        <dbReference type="PROSITE" id="PS50053"/>
    </source>
</evidence>
<dbReference type="Proteomes" id="UP000604046">
    <property type="component" value="Unassembled WGS sequence"/>
</dbReference>
<feature type="region of interest" description="Disordered" evidence="8">
    <location>
        <begin position="875"/>
        <end position="961"/>
    </location>
</feature>
<keyword evidence="11" id="KW-1185">Reference proteome</keyword>
<feature type="repeat" description="ANK" evidence="6">
    <location>
        <begin position="2179"/>
        <end position="2211"/>
    </location>
</feature>
<feature type="region of interest" description="Disordered" evidence="8">
    <location>
        <begin position="1007"/>
        <end position="1031"/>
    </location>
</feature>
<dbReference type="Gene3D" id="1.25.40.20">
    <property type="entry name" value="Ankyrin repeat-containing domain"/>
    <property type="match status" value="3"/>
</dbReference>
<keyword evidence="2" id="KW-0677">Repeat</keyword>
<dbReference type="PRINTS" id="PR01415">
    <property type="entry name" value="ANKYRIN"/>
</dbReference>
<accession>A0A812Q9A1</accession>
<feature type="region of interest" description="Disordered" evidence="8">
    <location>
        <begin position="2231"/>
        <end position="2271"/>
    </location>
</feature>
<feature type="region of interest" description="Disordered" evidence="8">
    <location>
        <begin position="1129"/>
        <end position="1210"/>
    </location>
</feature>
<feature type="region of interest" description="Disordered" evidence="8">
    <location>
        <begin position="730"/>
        <end position="764"/>
    </location>
</feature>
<feature type="region of interest" description="Disordered" evidence="8">
    <location>
        <begin position="1"/>
        <end position="43"/>
    </location>
</feature>
<evidence type="ECO:0000256" key="4">
    <source>
        <dbReference type="ARBA" id="ARBA00023043"/>
    </source>
</evidence>
<keyword evidence="4 6" id="KW-0040">ANK repeat</keyword>
<organism evidence="10 11">
    <name type="scientific">Symbiodinium natans</name>
    <dbReference type="NCBI Taxonomy" id="878477"/>
    <lineage>
        <taxon>Eukaryota</taxon>
        <taxon>Sar</taxon>
        <taxon>Alveolata</taxon>
        <taxon>Dinophyceae</taxon>
        <taxon>Suessiales</taxon>
        <taxon>Symbiodiniaceae</taxon>
        <taxon>Symbiodinium</taxon>
    </lineage>
</organism>
<proteinExistence type="inferred from homology"/>
<evidence type="ECO:0000256" key="8">
    <source>
        <dbReference type="SAM" id="MobiDB-lite"/>
    </source>
</evidence>
<feature type="compositionally biased region" description="Low complexity" evidence="8">
    <location>
        <begin position="935"/>
        <end position="946"/>
    </location>
</feature>
<feature type="repeat" description="ANK" evidence="6">
    <location>
        <begin position="2014"/>
        <end position="2046"/>
    </location>
</feature>
<dbReference type="PROSITE" id="PS00659">
    <property type="entry name" value="GLYCOSYL_HYDROL_F5"/>
    <property type="match status" value="1"/>
</dbReference>
<feature type="compositionally biased region" description="Acidic residues" evidence="8">
    <location>
        <begin position="89"/>
        <end position="100"/>
    </location>
</feature>
<dbReference type="InterPro" id="IPR017853">
    <property type="entry name" value="GH"/>
</dbReference>
<name>A0A812Q9A1_9DINO</name>
<gene>
    <name evidence="10" type="primary">Ank1</name>
    <name evidence="10" type="ORF">SNAT2548_LOCUS19468</name>
</gene>
<reference evidence="10" key="1">
    <citation type="submission" date="2021-02" db="EMBL/GenBank/DDBJ databases">
        <authorList>
            <person name="Dougan E. K."/>
            <person name="Rhodes N."/>
            <person name="Thang M."/>
            <person name="Chan C."/>
        </authorList>
    </citation>
    <scope>NUCLEOTIDE SEQUENCE</scope>
</reference>
<feature type="repeat" description="ANK" evidence="6">
    <location>
        <begin position="2079"/>
        <end position="2100"/>
    </location>
</feature>
<dbReference type="PROSITE" id="PS50297">
    <property type="entry name" value="ANK_REP_REGION"/>
    <property type="match status" value="5"/>
</dbReference>
<feature type="compositionally biased region" description="Acidic residues" evidence="8">
    <location>
        <begin position="1194"/>
        <end position="1204"/>
    </location>
</feature>
<dbReference type="OrthoDB" id="442731at2759"/>
<dbReference type="InterPro" id="IPR002110">
    <property type="entry name" value="Ankyrin_rpt"/>
</dbReference>
<keyword evidence="3" id="KW-0378">Hydrolase</keyword>
<feature type="coiled-coil region" evidence="7">
    <location>
        <begin position="580"/>
        <end position="638"/>
    </location>
</feature>
<dbReference type="GO" id="GO:0000272">
    <property type="term" value="P:polysaccharide catabolic process"/>
    <property type="evidence" value="ECO:0007669"/>
    <property type="project" value="InterPro"/>
</dbReference>
<feature type="region of interest" description="Disordered" evidence="8">
    <location>
        <begin position="793"/>
        <end position="859"/>
    </location>
</feature>
<feature type="compositionally biased region" description="Basic and acidic residues" evidence="8">
    <location>
        <begin position="1710"/>
        <end position="1723"/>
    </location>
</feature>
<feature type="region of interest" description="Disordered" evidence="8">
    <location>
        <begin position="1696"/>
        <end position="1723"/>
    </location>
</feature>
<dbReference type="InterPro" id="IPR001547">
    <property type="entry name" value="Glyco_hydro_5"/>
</dbReference>
<evidence type="ECO:0000313" key="11">
    <source>
        <dbReference type="Proteomes" id="UP000604046"/>
    </source>
</evidence>
<feature type="domain" description="Ubiquitin-like" evidence="9">
    <location>
        <begin position="1907"/>
        <end position="1963"/>
    </location>
</feature>
<dbReference type="PROSITE" id="PS50053">
    <property type="entry name" value="UBIQUITIN_2"/>
    <property type="match status" value="1"/>
</dbReference>
<feature type="compositionally biased region" description="Basic and acidic residues" evidence="8">
    <location>
        <begin position="817"/>
        <end position="835"/>
    </location>
</feature>
<dbReference type="SUPFAM" id="SSF48403">
    <property type="entry name" value="Ankyrin repeat"/>
    <property type="match status" value="1"/>
</dbReference>
<dbReference type="SMART" id="SM00248">
    <property type="entry name" value="ANK"/>
    <property type="match status" value="8"/>
</dbReference>
<keyword evidence="7" id="KW-0175">Coiled coil</keyword>
<evidence type="ECO:0000256" key="6">
    <source>
        <dbReference type="PROSITE-ProRule" id="PRU00023"/>
    </source>
</evidence>
<dbReference type="PANTHER" id="PTHR24198">
    <property type="entry name" value="ANKYRIN REPEAT AND PROTEIN KINASE DOMAIN-CONTAINING PROTEIN"/>
    <property type="match status" value="1"/>
</dbReference>
<evidence type="ECO:0000256" key="3">
    <source>
        <dbReference type="ARBA" id="ARBA00022801"/>
    </source>
</evidence>
<evidence type="ECO:0000313" key="10">
    <source>
        <dbReference type="EMBL" id="CAE7361573.1"/>
    </source>
</evidence>
<feature type="compositionally biased region" description="Low complexity" evidence="8">
    <location>
        <begin position="796"/>
        <end position="809"/>
    </location>
</feature>